<dbReference type="InterPro" id="IPR024079">
    <property type="entry name" value="MetalloPept_cat_dom_sf"/>
</dbReference>
<dbReference type="GO" id="GO:0008270">
    <property type="term" value="F:zinc ion binding"/>
    <property type="evidence" value="ECO:0007669"/>
    <property type="project" value="InterPro"/>
</dbReference>
<dbReference type="AlphaFoldDB" id="A0A512PLP3"/>
<evidence type="ECO:0000313" key="6">
    <source>
        <dbReference type="EMBL" id="GEP72105.1"/>
    </source>
</evidence>
<evidence type="ECO:0000256" key="3">
    <source>
        <dbReference type="ARBA" id="ARBA00022801"/>
    </source>
</evidence>
<sequence>MFKKIMIVIQAFLLMMLVWVGLSTITVLAAAPITPHGTARFSSATATINISHNSTKYKRIWERAIQAWNRTGAFTFVMTKSKAMVSAATDTKLGADYAGMACVTVNKQGYLSHVDIKINPVTFKIFKYSTNEMVNVAEHELGHAMGLNHNSNRASVMYPANRYYSVQRVDIEGVNRFYKSQANMVKLPDRTGIFMDPATDSRSKVLFDRFDSLSFATFKHTPLELETKLNLVACIQDEQIFLEKLAYIYPV</sequence>
<dbReference type="Proteomes" id="UP000321569">
    <property type="component" value="Unassembled WGS sequence"/>
</dbReference>
<feature type="domain" description="Peptidase M10 metallopeptidase" evidence="5">
    <location>
        <begin position="128"/>
        <end position="178"/>
    </location>
</feature>
<dbReference type="GO" id="GO:0031012">
    <property type="term" value="C:extracellular matrix"/>
    <property type="evidence" value="ECO:0007669"/>
    <property type="project" value="InterPro"/>
</dbReference>
<dbReference type="InterPro" id="IPR021190">
    <property type="entry name" value="Pept_M10A"/>
</dbReference>
<gene>
    <name evidence="6" type="ORF">LRA02_09730</name>
</gene>
<protein>
    <recommendedName>
        <fullName evidence="5">Peptidase M10 metallopeptidase domain-containing protein</fullName>
    </recommendedName>
</protein>
<evidence type="ECO:0000256" key="2">
    <source>
        <dbReference type="ARBA" id="ARBA00022723"/>
    </source>
</evidence>
<dbReference type="GO" id="GO:0006508">
    <property type="term" value="P:proteolysis"/>
    <property type="evidence" value="ECO:0007669"/>
    <property type="project" value="UniProtKB-KW"/>
</dbReference>
<keyword evidence="3" id="KW-0378">Hydrolase</keyword>
<evidence type="ECO:0000256" key="4">
    <source>
        <dbReference type="ARBA" id="ARBA00022833"/>
    </source>
</evidence>
<dbReference type="STRING" id="1423795.FD12_GL001019"/>
<proteinExistence type="predicted"/>
<dbReference type="SUPFAM" id="SSF55486">
    <property type="entry name" value="Metalloproteases ('zincins'), catalytic domain"/>
    <property type="match status" value="1"/>
</dbReference>
<dbReference type="Gene3D" id="3.40.390.10">
    <property type="entry name" value="Collagenase (Catalytic Domain)"/>
    <property type="match status" value="1"/>
</dbReference>
<keyword evidence="1" id="KW-0645">Protease</keyword>
<keyword evidence="2" id="KW-0479">Metal-binding</keyword>
<dbReference type="PRINTS" id="PR00138">
    <property type="entry name" value="MATRIXIN"/>
</dbReference>
<dbReference type="CDD" id="cd04268">
    <property type="entry name" value="ZnMc_MMP_like"/>
    <property type="match status" value="1"/>
</dbReference>
<organism evidence="6 7">
    <name type="scientific">Lentilactobacillus rapi</name>
    <dbReference type="NCBI Taxonomy" id="481723"/>
    <lineage>
        <taxon>Bacteria</taxon>
        <taxon>Bacillati</taxon>
        <taxon>Bacillota</taxon>
        <taxon>Bacilli</taxon>
        <taxon>Lactobacillales</taxon>
        <taxon>Lactobacillaceae</taxon>
        <taxon>Lentilactobacillus</taxon>
    </lineage>
</organism>
<comment type="caution">
    <text evidence="6">The sequence shown here is derived from an EMBL/GenBank/DDBJ whole genome shotgun (WGS) entry which is preliminary data.</text>
</comment>
<dbReference type="InterPro" id="IPR001818">
    <property type="entry name" value="Pept_M10_metallopeptidase"/>
</dbReference>
<name>A0A512PLP3_9LACO</name>
<evidence type="ECO:0000313" key="7">
    <source>
        <dbReference type="Proteomes" id="UP000321569"/>
    </source>
</evidence>
<reference evidence="6 7" key="1">
    <citation type="submission" date="2019-07" db="EMBL/GenBank/DDBJ databases">
        <title>Whole genome shotgun sequence of Lactobacillus rapi NBRC 109618.</title>
        <authorList>
            <person name="Hosoyama A."/>
            <person name="Uohara A."/>
            <person name="Ohji S."/>
            <person name="Ichikawa N."/>
        </authorList>
    </citation>
    <scope>NUCLEOTIDE SEQUENCE [LARGE SCALE GENOMIC DNA]</scope>
    <source>
        <strain evidence="6 7">NBRC 109618</strain>
    </source>
</reference>
<dbReference type="EMBL" id="BKAM01000008">
    <property type="protein sequence ID" value="GEP72105.1"/>
    <property type="molecule type" value="Genomic_DNA"/>
</dbReference>
<evidence type="ECO:0000256" key="1">
    <source>
        <dbReference type="ARBA" id="ARBA00022670"/>
    </source>
</evidence>
<dbReference type="RefSeq" id="WP_056983318.1">
    <property type="nucleotide sequence ID" value="NZ_BKAM01000008.1"/>
</dbReference>
<keyword evidence="4" id="KW-0862">Zinc</keyword>
<accession>A0A512PLP3</accession>
<evidence type="ECO:0000259" key="5">
    <source>
        <dbReference type="Pfam" id="PF00413"/>
    </source>
</evidence>
<dbReference type="GO" id="GO:0004222">
    <property type="term" value="F:metalloendopeptidase activity"/>
    <property type="evidence" value="ECO:0007669"/>
    <property type="project" value="InterPro"/>
</dbReference>
<dbReference type="Pfam" id="PF00413">
    <property type="entry name" value="Peptidase_M10"/>
    <property type="match status" value="1"/>
</dbReference>